<dbReference type="AlphaFoldDB" id="A0A0B6YKA1"/>
<organism evidence="1">
    <name type="scientific">Arion vulgaris</name>
    <dbReference type="NCBI Taxonomy" id="1028688"/>
    <lineage>
        <taxon>Eukaryota</taxon>
        <taxon>Metazoa</taxon>
        <taxon>Spiralia</taxon>
        <taxon>Lophotrochozoa</taxon>
        <taxon>Mollusca</taxon>
        <taxon>Gastropoda</taxon>
        <taxon>Heterobranchia</taxon>
        <taxon>Euthyneura</taxon>
        <taxon>Panpulmonata</taxon>
        <taxon>Eupulmonata</taxon>
        <taxon>Stylommatophora</taxon>
        <taxon>Helicina</taxon>
        <taxon>Arionoidea</taxon>
        <taxon>Arionidae</taxon>
        <taxon>Arion</taxon>
    </lineage>
</organism>
<protein>
    <submittedName>
        <fullName evidence="1">Uncharacterized protein</fullName>
    </submittedName>
</protein>
<evidence type="ECO:0000313" key="1">
    <source>
        <dbReference type="EMBL" id="CEK56236.1"/>
    </source>
</evidence>
<name>A0A0B6YKA1_9EUPU</name>
<accession>A0A0B6YKA1</accession>
<feature type="non-terminal residue" evidence="1">
    <location>
        <position position="1"/>
    </location>
</feature>
<gene>
    <name evidence="1" type="primary">ORF27150</name>
</gene>
<dbReference type="EMBL" id="HACG01009371">
    <property type="protein sequence ID" value="CEK56236.1"/>
    <property type="molecule type" value="Transcribed_RNA"/>
</dbReference>
<proteinExistence type="predicted"/>
<reference evidence="1" key="1">
    <citation type="submission" date="2014-12" db="EMBL/GenBank/DDBJ databases">
        <title>Insight into the proteome of Arion vulgaris.</title>
        <authorList>
            <person name="Aradska J."/>
            <person name="Bulat T."/>
            <person name="Smidak R."/>
            <person name="Sarate P."/>
            <person name="Gangsoo J."/>
            <person name="Sialana F."/>
            <person name="Bilban M."/>
            <person name="Lubec G."/>
        </authorList>
    </citation>
    <scope>NUCLEOTIDE SEQUENCE</scope>
    <source>
        <tissue evidence="1">Skin</tissue>
    </source>
</reference>
<sequence length="49" mass="5614">IIDWRTDAVAIHWTHPDPFEFTSKEHLLASETVPGKIGQYILKQANLLI</sequence>